<dbReference type="EMBL" id="JAULRT010000060">
    <property type="protein sequence ID" value="MDO3383388.1"/>
    <property type="molecule type" value="Genomic_DNA"/>
</dbReference>
<organism evidence="3 4">
    <name type="scientific">Gilvimarinus algae</name>
    <dbReference type="NCBI Taxonomy" id="3058037"/>
    <lineage>
        <taxon>Bacteria</taxon>
        <taxon>Pseudomonadati</taxon>
        <taxon>Pseudomonadota</taxon>
        <taxon>Gammaproteobacteria</taxon>
        <taxon>Cellvibrionales</taxon>
        <taxon>Cellvibrionaceae</taxon>
        <taxon>Gilvimarinus</taxon>
    </lineage>
</organism>
<protein>
    <submittedName>
        <fullName evidence="3">DUF1080 domain-containing protein</fullName>
    </submittedName>
</protein>
<dbReference type="RefSeq" id="WP_302714157.1">
    <property type="nucleotide sequence ID" value="NZ_JAULRT010000060.1"/>
</dbReference>
<feature type="domain" description="3-keto-alpha-glucoside-1,2-lyase/3-keto-2-hydroxy-glucal hydratase" evidence="2">
    <location>
        <begin position="29"/>
        <end position="245"/>
    </location>
</feature>
<sequence>MPPFKALALCGLLSTLNNTALAASADQQDWIDLFNGKDLADWAIKIKGSPLGENIHETFRVEDGLLQVRYDNYPSFTGEFGHIFYQKRPFSYYRIEVEYRFVEQQAAGGPEWARRNNGIMYHAQSPESMALDQDFPLSLEYQMLGGLEEGERSTANLCTPGTQVVIGQALRKDHCINSASQTYNGDQWVTVGLEVHGRELARHFVAGKEVMSYRDLQKDDGSAHGSGYIALQAESAPIDFRSVRLLNLEGCMDPSASNYKSYLVKHDAGSCQFNGEE</sequence>
<name>A0ABT8TH53_9GAMM</name>
<evidence type="ECO:0000313" key="4">
    <source>
        <dbReference type="Proteomes" id="UP001168380"/>
    </source>
</evidence>
<feature type="chain" id="PRO_5045133899" evidence="1">
    <location>
        <begin position="23"/>
        <end position="277"/>
    </location>
</feature>
<proteinExistence type="predicted"/>
<evidence type="ECO:0000256" key="1">
    <source>
        <dbReference type="SAM" id="SignalP"/>
    </source>
</evidence>
<dbReference type="Proteomes" id="UP001168380">
    <property type="component" value="Unassembled WGS sequence"/>
</dbReference>
<evidence type="ECO:0000313" key="3">
    <source>
        <dbReference type="EMBL" id="MDO3383388.1"/>
    </source>
</evidence>
<dbReference type="InterPro" id="IPR010496">
    <property type="entry name" value="AL/BT2_dom"/>
</dbReference>
<gene>
    <name evidence="3" type="ORF">QWI16_14490</name>
</gene>
<feature type="signal peptide" evidence="1">
    <location>
        <begin position="1"/>
        <end position="22"/>
    </location>
</feature>
<keyword evidence="4" id="KW-1185">Reference proteome</keyword>
<accession>A0ABT8TH53</accession>
<dbReference type="Gene3D" id="2.60.120.560">
    <property type="entry name" value="Exo-inulinase, domain 1"/>
    <property type="match status" value="1"/>
</dbReference>
<evidence type="ECO:0000259" key="2">
    <source>
        <dbReference type="Pfam" id="PF06439"/>
    </source>
</evidence>
<dbReference type="Pfam" id="PF06439">
    <property type="entry name" value="3keto-disac_hyd"/>
    <property type="match status" value="1"/>
</dbReference>
<reference evidence="3" key="1">
    <citation type="submission" date="2023-07" db="EMBL/GenBank/DDBJ databases">
        <title>Gilvimarinus algae sp. nov., isolated from the surface of Kelp.</title>
        <authorList>
            <person name="Sun Y.Y."/>
            <person name="Gong Y."/>
            <person name="Du Z.J."/>
        </authorList>
    </citation>
    <scope>NUCLEOTIDE SEQUENCE</scope>
    <source>
        <strain evidence="3">SDUM040014</strain>
    </source>
</reference>
<comment type="caution">
    <text evidence="3">The sequence shown here is derived from an EMBL/GenBank/DDBJ whole genome shotgun (WGS) entry which is preliminary data.</text>
</comment>
<keyword evidence="1" id="KW-0732">Signal</keyword>